<dbReference type="NCBIfam" id="NF004684">
    <property type="entry name" value="PRK06027.1"/>
    <property type="match status" value="1"/>
</dbReference>
<dbReference type="PIRSF" id="PIRSF036480">
    <property type="entry name" value="FormyFH4_hydr"/>
    <property type="match status" value="1"/>
</dbReference>
<dbReference type="InterPro" id="IPR045865">
    <property type="entry name" value="ACT-like_dom_sf"/>
</dbReference>
<dbReference type="HAMAP" id="MF_01927">
    <property type="entry name" value="PurU"/>
    <property type="match status" value="1"/>
</dbReference>
<dbReference type="Pfam" id="PF00551">
    <property type="entry name" value="Formyl_trans_N"/>
    <property type="match status" value="1"/>
</dbReference>
<dbReference type="CDD" id="cd04875">
    <property type="entry name" value="ACT_F4HF-DF"/>
    <property type="match status" value="1"/>
</dbReference>
<comment type="function">
    <text evidence="3">Catalyzes the hydrolysis of 10-formyltetrahydrofolate (formyl-FH4) to formate and tetrahydrofolate (FH4).</text>
</comment>
<dbReference type="Gene3D" id="3.30.70.260">
    <property type="match status" value="1"/>
</dbReference>
<dbReference type="SUPFAM" id="SSF55021">
    <property type="entry name" value="ACT-like"/>
    <property type="match status" value="1"/>
</dbReference>
<dbReference type="GO" id="GO:0008864">
    <property type="term" value="F:formyltetrahydrofolate deformylase activity"/>
    <property type="evidence" value="ECO:0007669"/>
    <property type="project" value="UniProtKB-EC"/>
</dbReference>
<evidence type="ECO:0000256" key="3">
    <source>
        <dbReference type="HAMAP-Rule" id="MF_01927"/>
    </source>
</evidence>
<dbReference type="SUPFAM" id="SSF53328">
    <property type="entry name" value="Formyltransferase"/>
    <property type="match status" value="1"/>
</dbReference>
<dbReference type="PANTHER" id="PTHR42706:SF1">
    <property type="entry name" value="FORMYLTETRAHYDROFOLATE DEFORMYLASE 2, MITOCHONDRIAL"/>
    <property type="match status" value="1"/>
</dbReference>
<accession>A0ABY4KIT8</accession>
<comment type="similarity">
    <text evidence="3">Belongs to the PurU family.</text>
</comment>
<protein>
    <recommendedName>
        <fullName evidence="3 4">Formyltetrahydrofolate deformylase</fullName>
        <ecNumber evidence="3 4">3.5.1.10</ecNumber>
    </recommendedName>
    <alternativeName>
        <fullName evidence="3">Formyl-FH(4) hydrolase</fullName>
    </alternativeName>
</protein>
<dbReference type="InterPro" id="IPR002376">
    <property type="entry name" value="Formyl_transf_N"/>
</dbReference>
<dbReference type="RefSeq" id="WP_248436632.1">
    <property type="nucleotide sequence ID" value="NZ_CP096205.1"/>
</dbReference>
<keyword evidence="2 3" id="KW-0378">Hydrolase</keyword>
<evidence type="ECO:0000313" key="6">
    <source>
        <dbReference type="EMBL" id="UPQ80747.1"/>
    </source>
</evidence>
<proteinExistence type="inferred from homology"/>
<evidence type="ECO:0000256" key="1">
    <source>
        <dbReference type="ARBA" id="ARBA00022563"/>
    </source>
</evidence>
<reference evidence="6" key="1">
    <citation type="submission" date="2022-04" db="EMBL/GenBank/DDBJ databases">
        <title>Consumption of N2O by Flavobacterium azooxidireducens sp. nov. isolated from Decomposing Leaf Litter of Phragmites australis (Cav.).</title>
        <authorList>
            <person name="Behrendt U."/>
            <person name="Spanner T."/>
            <person name="Augustin J."/>
            <person name="Horn M.A."/>
            <person name="Kolb S."/>
            <person name="Ulrich A."/>
        </authorList>
    </citation>
    <scope>NUCLEOTIDE SEQUENCE</scope>
    <source>
        <strain evidence="6">IGB 4-14</strain>
    </source>
</reference>
<keyword evidence="3" id="KW-0658">Purine biosynthesis</keyword>
<dbReference type="EC" id="3.5.1.10" evidence="3 4"/>
<organism evidence="6 7">
    <name type="scientific">Flavobacterium azooxidireducens</name>
    <dbReference type="NCBI Taxonomy" id="1871076"/>
    <lineage>
        <taxon>Bacteria</taxon>
        <taxon>Pseudomonadati</taxon>
        <taxon>Bacteroidota</taxon>
        <taxon>Flavobacteriia</taxon>
        <taxon>Flavobacteriales</taxon>
        <taxon>Flavobacteriaceae</taxon>
        <taxon>Flavobacterium</taxon>
    </lineage>
</organism>
<dbReference type="EMBL" id="CP096205">
    <property type="protein sequence ID" value="UPQ80747.1"/>
    <property type="molecule type" value="Genomic_DNA"/>
</dbReference>
<dbReference type="NCBIfam" id="TIGR00655">
    <property type="entry name" value="PurU"/>
    <property type="match status" value="1"/>
</dbReference>
<feature type="active site" evidence="3">
    <location>
        <position position="220"/>
    </location>
</feature>
<dbReference type="Proteomes" id="UP000830583">
    <property type="component" value="Chromosome"/>
</dbReference>
<comment type="catalytic activity">
    <reaction evidence="3">
        <text>(6R)-10-formyltetrahydrofolate + H2O = (6S)-5,6,7,8-tetrahydrofolate + formate + H(+)</text>
        <dbReference type="Rhea" id="RHEA:19833"/>
        <dbReference type="ChEBI" id="CHEBI:15377"/>
        <dbReference type="ChEBI" id="CHEBI:15378"/>
        <dbReference type="ChEBI" id="CHEBI:15740"/>
        <dbReference type="ChEBI" id="CHEBI:57453"/>
        <dbReference type="ChEBI" id="CHEBI:195366"/>
        <dbReference type="EC" id="3.5.1.10"/>
    </reaction>
</comment>
<dbReference type="InterPro" id="IPR004810">
    <property type="entry name" value="PurU"/>
</dbReference>
<keyword evidence="1 3" id="KW-0554">One-carbon metabolism</keyword>
<keyword evidence="7" id="KW-1185">Reference proteome</keyword>
<dbReference type="Pfam" id="PF01842">
    <property type="entry name" value="ACT"/>
    <property type="match status" value="1"/>
</dbReference>
<dbReference type="PANTHER" id="PTHR42706">
    <property type="entry name" value="FORMYLTETRAHYDROFOLATE DEFORMYLASE"/>
    <property type="match status" value="1"/>
</dbReference>
<dbReference type="PROSITE" id="PS51671">
    <property type="entry name" value="ACT"/>
    <property type="match status" value="1"/>
</dbReference>
<evidence type="ECO:0000259" key="5">
    <source>
        <dbReference type="PROSITE" id="PS51671"/>
    </source>
</evidence>
<comment type="pathway">
    <text evidence="3">Purine metabolism; IMP biosynthesis via de novo pathway; formate from 10-formyl-5,6,7,8-tetrahydrofolate: step 1/1.</text>
</comment>
<dbReference type="InterPro" id="IPR002912">
    <property type="entry name" value="ACT_dom"/>
</dbReference>
<dbReference type="Gene3D" id="3.40.50.170">
    <property type="entry name" value="Formyl transferase, N-terminal domain"/>
    <property type="match status" value="1"/>
</dbReference>
<sequence length="277" mass="31582">MVLLIQCEDQKGLVAKITAILLHHDYNIVSLREYVDQEKNRFYARFACQDNGTDFNAIAYNLKTVLPEGALLTINPNPEKNIAVLVTKEHHCLSDILIRHHFKTFQAQVVCVIGNHPDLKDLCDKFSVPFFFISTDKKTKEEFEQELIAKIDSYSVDYIVLAKFMRILSPVFVEKYPQKIINIHHSFLPAFIGANPYKRAFERGVKLIGATAHFVTNDLDEGPIIAQQTLPVNHAFTIQDTVNTGREIESAVLAKALNLIFQDKVFVYQNKTIVFDN</sequence>
<dbReference type="PRINTS" id="PR01575">
    <property type="entry name" value="FFH4HYDRLASE"/>
</dbReference>
<evidence type="ECO:0000256" key="2">
    <source>
        <dbReference type="ARBA" id="ARBA00022801"/>
    </source>
</evidence>
<name>A0ABY4KIT8_9FLAO</name>
<dbReference type="InterPro" id="IPR036477">
    <property type="entry name" value="Formyl_transf_N_sf"/>
</dbReference>
<dbReference type="InterPro" id="IPR044074">
    <property type="entry name" value="PurU_ACT"/>
</dbReference>
<evidence type="ECO:0000313" key="7">
    <source>
        <dbReference type="Proteomes" id="UP000830583"/>
    </source>
</evidence>
<gene>
    <name evidence="3 6" type="primary">purU</name>
    <name evidence="6" type="ORF">M0M57_07880</name>
</gene>
<evidence type="ECO:0000256" key="4">
    <source>
        <dbReference type="NCBIfam" id="TIGR00655"/>
    </source>
</evidence>
<feature type="domain" description="ACT" evidence="5">
    <location>
        <begin position="2"/>
        <end position="81"/>
    </location>
</feature>